<evidence type="ECO:0000256" key="1">
    <source>
        <dbReference type="SAM" id="MobiDB-lite"/>
    </source>
</evidence>
<dbReference type="EMBL" id="JAVRRJ010000002">
    <property type="protein sequence ID" value="KAK5088454.1"/>
    <property type="molecule type" value="Genomic_DNA"/>
</dbReference>
<sequence length="224" mass="26148">MYLQYEDKSLRSRGQHLQMSETALLDELEAQPIQALDVQREILKQNSGQAESQDEELPERVKTTLTGLNEYFRYAWSRCEHAWHPRKGMAESPFRIYNFYETKKVYNVIMVVDQEAADLGIPLETKAMVGADHLSICKFDFEQDQGYQEVLQSFKTMTEQLWPDDVWQRKELEKAKASRPDKYIWDTELAEYPDNVRPPRKKAPLLGRDDWKGHQGEGVSNSNS</sequence>
<organism evidence="2 3">
    <name type="scientific">Lithohypha guttulata</name>
    <dbReference type="NCBI Taxonomy" id="1690604"/>
    <lineage>
        <taxon>Eukaryota</taxon>
        <taxon>Fungi</taxon>
        <taxon>Dikarya</taxon>
        <taxon>Ascomycota</taxon>
        <taxon>Pezizomycotina</taxon>
        <taxon>Eurotiomycetes</taxon>
        <taxon>Chaetothyriomycetidae</taxon>
        <taxon>Chaetothyriales</taxon>
        <taxon>Trichomeriaceae</taxon>
        <taxon>Lithohypha</taxon>
    </lineage>
</organism>
<feature type="region of interest" description="Disordered" evidence="1">
    <location>
        <begin position="194"/>
        <end position="224"/>
    </location>
</feature>
<evidence type="ECO:0000313" key="2">
    <source>
        <dbReference type="EMBL" id="KAK5088454.1"/>
    </source>
</evidence>
<evidence type="ECO:0000313" key="3">
    <source>
        <dbReference type="Proteomes" id="UP001309876"/>
    </source>
</evidence>
<protein>
    <submittedName>
        <fullName evidence="2">Uncharacterized protein</fullName>
    </submittedName>
</protein>
<dbReference type="AlphaFoldDB" id="A0AAN7YJ71"/>
<keyword evidence="3" id="KW-1185">Reference proteome</keyword>
<accession>A0AAN7YJ71</accession>
<gene>
    <name evidence="2" type="ORF">LTR05_002672</name>
</gene>
<reference evidence="2 3" key="1">
    <citation type="submission" date="2023-08" db="EMBL/GenBank/DDBJ databases">
        <title>Black Yeasts Isolated from many extreme environments.</title>
        <authorList>
            <person name="Coleine C."/>
            <person name="Stajich J.E."/>
            <person name="Selbmann L."/>
        </authorList>
    </citation>
    <scope>NUCLEOTIDE SEQUENCE [LARGE SCALE GENOMIC DNA]</scope>
    <source>
        <strain evidence="2 3">CCFEE 5910</strain>
    </source>
</reference>
<dbReference type="Proteomes" id="UP001309876">
    <property type="component" value="Unassembled WGS sequence"/>
</dbReference>
<name>A0AAN7YJ71_9EURO</name>
<proteinExistence type="predicted"/>
<comment type="caution">
    <text evidence="2">The sequence shown here is derived from an EMBL/GenBank/DDBJ whole genome shotgun (WGS) entry which is preliminary data.</text>
</comment>